<reference evidence="2 3" key="3">
    <citation type="journal article" date="2016" name="Sci. Rep.">
        <title>Genome-wide diversity and gene expression profiling of Babesia microti isolates identify polymorphic genes that mediate host-pathogen interactions.</title>
        <authorList>
            <person name="Silva J.C."/>
            <person name="Cornillot E."/>
            <person name="McCracken C."/>
            <person name="Usmani-Brown S."/>
            <person name="Dwivedi A."/>
            <person name="Ifeonu O.O."/>
            <person name="Crabtree J."/>
            <person name="Gotia H.T."/>
            <person name="Virji A.Z."/>
            <person name="Reynes C."/>
            <person name="Colinge J."/>
            <person name="Kumar V."/>
            <person name="Lawres L."/>
            <person name="Pazzi J.E."/>
            <person name="Pablo J.V."/>
            <person name="Hung C."/>
            <person name="Brancato J."/>
            <person name="Kumari P."/>
            <person name="Orvis J."/>
            <person name="Tretina K."/>
            <person name="Chibucos M."/>
            <person name="Ott S."/>
            <person name="Sadzewicz L."/>
            <person name="Sengamalay N."/>
            <person name="Shetty A.C."/>
            <person name="Su Q."/>
            <person name="Tallon L."/>
            <person name="Fraser C.M."/>
            <person name="Frutos R."/>
            <person name="Molina D.M."/>
            <person name="Krause P.J."/>
            <person name="Ben Mamoun C."/>
        </authorList>
    </citation>
    <scope>NUCLEOTIDE SEQUENCE [LARGE SCALE GENOMIC DNA]</scope>
    <source>
        <strain evidence="2 3">RI</strain>
    </source>
</reference>
<accession>A0A0K3AQM7</accession>
<dbReference type="GeneID" id="24424949"/>
<name>A0A0K3AQM7_BABMR</name>
<dbReference type="InterPro" id="IPR000719">
    <property type="entry name" value="Prot_kinase_dom"/>
</dbReference>
<dbReference type="KEGG" id="bmic:BMR1_03g01570"/>
<dbReference type="RefSeq" id="XP_012648924.1">
    <property type="nucleotide sequence ID" value="XM_012793470.1"/>
</dbReference>
<dbReference type="VEuPathDB" id="PiroplasmaDB:BMR1_03g01570"/>
<organism evidence="2 3">
    <name type="scientific">Babesia microti (strain RI)</name>
    <dbReference type="NCBI Taxonomy" id="1133968"/>
    <lineage>
        <taxon>Eukaryota</taxon>
        <taxon>Sar</taxon>
        <taxon>Alveolata</taxon>
        <taxon>Apicomplexa</taxon>
        <taxon>Aconoidasida</taxon>
        <taxon>Piroplasmida</taxon>
        <taxon>Babesiidae</taxon>
        <taxon>Babesia</taxon>
    </lineage>
</organism>
<dbReference type="GO" id="GO:0044773">
    <property type="term" value="P:mitotic DNA damage checkpoint signaling"/>
    <property type="evidence" value="ECO:0007669"/>
    <property type="project" value="TreeGrafter"/>
</dbReference>
<sequence length="494" mass="55661">MESSEDVARLRAATDDSEFVEQLQNVTINTTNNTTTNASTNSGIGKDKLDGVIMGIREISTQLELTSQYELSAHLLHKSSSISSLRLNQFDPLKSPLERSIYLNNRKRFFRCSSCNLESTIQNPWFPLVYRHLDSEGSCSKDIQYALFRPLTSNFTTDDLDLLTLPISSKCDCQDLSSTCFDQADLSPISEPLASTYNRKNSISQPLTVVNCRKSSKSGKKVVCYSITRLLNFDTEYQVYQCIDRDNMDSFALKLIAKDDRGHQLVDMYERLYDEPHPNLPSVVHILDDVDLYYIMIDNIRGPLISELVISHLPGSLPKEGVKKIIKEILQALKYLHSKNISLNNLCLENVAFKQPLETGCDFDPCLSPRFSILSLSSLKQIPSVTITNVDSFSIHNIEVNDSNSNGTAKSTIKIPQSLIDNDLWCVGFIMYCLFQGTPSVKCKESFNPFGTLSSDNWDGLDRELDLCKRLLAVDPLRRVTSVQEALIHPLFHI</sequence>
<reference evidence="2 3" key="1">
    <citation type="journal article" date="2012" name="Nucleic Acids Res.">
        <title>Sequencing of the smallest Apicomplexan genome from the human pathogen Babesia microti.</title>
        <authorList>
            <person name="Cornillot E."/>
            <person name="Hadj-Kaddour K."/>
            <person name="Dassouli A."/>
            <person name="Noel B."/>
            <person name="Ranwez V."/>
            <person name="Vacherie B."/>
            <person name="Augagneur Y."/>
            <person name="Bres V."/>
            <person name="Duclos A."/>
            <person name="Randazzo S."/>
            <person name="Carcy B."/>
            <person name="Debierre-Grockiego F."/>
            <person name="Delbecq S."/>
            <person name="Moubri-Menage K."/>
            <person name="Shams-Eldin H."/>
            <person name="Usmani-Brown S."/>
            <person name="Bringaud F."/>
            <person name="Wincker P."/>
            <person name="Vivares C.P."/>
            <person name="Schwarz R.T."/>
            <person name="Schetters T.P."/>
            <person name="Krause P.J."/>
            <person name="Gorenflot A."/>
            <person name="Berry V."/>
            <person name="Barbe V."/>
            <person name="Ben Mamoun C."/>
        </authorList>
    </citation>
    <scope>NUCLEOTIDE SEQUENCE [LARGE SCALE GENOMIC DNA]</scope>
    <source>
        <strain evidence="2 3">RI</strain>
    </source>
</reference>
<evidence type="ECO:0000313" key="3">
    <source>
        <dbReference type="Proteomes" id="UP000002899"/>
    </source>
</evidence>
<dbReference type="GO" id="GO:0005524">
    <property type="term" value="F:ATP binding"/>
    <property type="evidence" value="ECO:0007669"/>
    <property type="project" value="InterPro"/>
</dbReference>
<dbReference type="PANTHER" id="PTHR44167:SF30">
    <property type="entry name" value="PHOSPHORYLASE KINASE"/>
    <property type="match status" value="1"/>
</dbReference>
<dbReference type="EMBL" id="LN871598">
    <property type="protein sequence ID" value="CTQ40913.1"/>
    <property type="molecule type" value="Genomic_DNA"/>
</dbReference>
<evidence type="ECO:0000313" key="2">
    <source>
        <dbReference type="EMBL" id="CTQ40913.1"/>
    </source>
</evidence>
<dbReference type="Proteomes" id="UP000002899">
    <property type="component" value="Chromosome III"/>
</dbReference>
<keyword evidence="2" id="KW-0808">Transferase</keyword>
<gene>
    <name evidence="2" type="ORF">BMR1_03g01570</name>
</gene>
<dbReference type="PANTHER" id="PTHR44167">
    <property type="entry name" value="OVARIAN-SPECIFIC SERINE/THREONINE-PROTEIN KINASE LOK-RELATED"/>
    <property type="match status" value="1"/>
</dbReference>
<dbReference type="AlphaFoldDB" id="A0A0K3AQM7"/>
<reference evidence="2 3" key="2">
    <citation type="journal article" date="2013" name="PLoS ONE">
        <title>Whole genome mapping and re-organization of the nuclear and mitochondrial genomes of Babesia microti isolates.</title>
        <authorList>
            <person name="Cornillot E."/>
            <person name="Dassouli A."/>
            <person name="Garg A."/>
            <person name="Pachikara N."/>
            <person name="Randazzo S."/>
            <person name="Depoix D."/>
            <person name="Carcy B."/>
            <person name="Delbecq S."/>
            <person name="Frutos R."/>
            <person name="Silva J.C."/>
            <person name="Sutton R."/>
            <person name="Krause P.J."/>
            <person name="Mamoun C.B."/>
        </authorList>
    </citation>
    <scope>NUCLEOTIDE SEQUENCE [LARGE SCALE GENOMIC DNA]</scope>
    <source>
        <strain evidence="2 3">RI</strain>
    </source>
</reference>
<dbReference type="EC" id="2.7.11.1" evidence="2"/>
<dbReference type="GO" id="GO:0005634">
    <property type="term" value="C:nucleus"/>
    <property type="evidence" value="ECO:0007669"/>
    <property type="project" value="TreeGrafter"/>
</dbReference>
<dbReference type="GO" id="GO:0004674">
    <property type="term" value="F:protein serine/threonine kinase activity"/>
    <property type="evidence" value="ECO:0007669"/>
    <property type="project" value="UniProtKB-EC"/>
</dbReference>
<keyword evidence="2" id="KW-0418">Kinase</keyword>
<keyword evidence="3" id="KW-1185">Reference proteome</keyword>
<feature type="domain" description="Protein kinase" evidence="1">
    <location>
        <begin position="225"/>
        <end position="492"/>
    </location>
</feature>
<dbReference type="OrthoDB" id="40902at2759"/>
<evidence type="ECO:0000259" key="1">
    <source>
        <dbReference type="PROSITE" id="PS50011"/>
    </source>
</evidence>
<dbReference type="InterPro" id="IPR011009">
    <property type="entry name" value="Kinase-like_dom_sf"/>
</dbReference>
<proteinExistence type="predicted"/>
<dbReference type="PROSITE" id="PS50011">
    <property type="entry name" value="PROTEIN_KINASE_DOM"/>
    <property type="match status" value="1"/>
</dbReference>
<dbReference type="SUPFAM" id="SSF56112">
    <property type="entry name" value="Protein kinase-like (PK-like)"/>
    <property type="match status" value="1"/>
</dbReference>
<dbReference type="SMART" id="SM00220">
    <property type="entry name" value="S_TKc"/>
    <property type="match status" value="1"/>
</dbReference>
<dbReference type="Pfam" id="PF00069">
    <property type="entry name" value="Pkinase"/>
    <property type="match status" value="1"/>
</dbReference>
<dbReference type="Gene3D" id="3.30.200.20">
    <property type="entry name" value="Phosphorylase Kinase, domain 1"/>
    <property type="match status" value="1"/>
</dbReference>
<dbReference type="Gene3D" id="1.10.510.10">
    <property type="entry name" value="Transferase(Phosphotransferase) domain 1"/>
    <property type="match status" value="2"/>
</dbReference>
<protein>
    <submittedName>
        <fullName evidence="2">Probable serine/threonine-protein kinase fhkD</fullName>
        <ecNumber evidence="2">2.7.11.1</ecNumber>
    </submittedName>
</protein>